<reference evidence="3" key="1">
    <citation type="submission" date="2016-03" db="EMBL/GenBank/DDBJ databases">
        <authorList>
            <person name="Guldener U."/>
        </authorList>
    </citation>
    <scope>NUCLEOTIDE SEQUENCE [LARGE SCALE GENOMIC DNA]</scope>
    <source>
        <strain evidence="3">04CH-RAC-A.6.1</strain>
    </source>
</reference>
<dbReference type="PANTHER" id="PTHR35910:SF1">
    <property type="entry name" value="2EXR DOMAIN-CONTAINING PROTEIN"/>
    <property type="match status" value="1"/>
</dbReference>
<dbReference type="PANTHER" id="PTHR35910">
    <property type="entry name" value="2EXR DOMAIN-CONTAINING PROTEIN"/>
    <property type="match status" value="1"/>
</dbReference>
<keyword evidence="3" id="KW-1185">Reference proteome</keyword>
<proteinExistence type="predicted"/>
<gene>
    <name evidence="2" type="ORF">RAG0_13687</name>
</gene>
<dbReference type="AlphaFoldDB" id="A0A1E1LE14"/>
<protein>
    <recommendedName>
        <fullName evidence="1">2EXR domain-containing protein</fullName>
    </recommendedName>
</protein>
<organism evidence="2 3">
    <name type="scientific">Rhynchosporium agropyri</name>
    <dbReference type="NCBI Taxonomy" id="914238"/>
    <lineage>
        <taxon>Eukaryota</taxon>
        <taxon>Fungi</taxon>
        <taxon>Dikarya</taxon>
        <taxon>Ascomycota</taxon>
        <taxon>Pezizomycotina</taxon>
        <taxon>Leotiomycetes</taxon>
        <taxon>Helotiales</taxon>
        <taxon>Ploettnerulaceae</taxon>
        <taxon>Rhynchosporium</taxon>
    </lineage>
</organism>
<name>A0A1E1LE14_9HELO</name>
<dbReference type="Proteomes" id="UP000178912">
    <property type="component" value="Unassembled WGS sequence"/>
</dbReference>
<accession>A0A1E1LE14</accession>
<feature type="domain" description="2EXR" evidence="1">
    <location>
        <begin position="17"/>
        <end position="102"/>
    </location>
</feature>
<dbReference type="OrthoDB" id="3513892at2759"/>
<evidence type="ECO:0000259" key="1">
    <source>
        <dbReference type="Pfam" id="PF20150"/>
    </source>
</evidence>
<dbReference type="Pfam" id="PF20150">
    <property type="entry name" value="2EXR"/>
    <property type="match status" value="1"/>
</dbReference>
<dbReference type="InterPro" id="IPR045518">
    <property type="entry name" value="2EXR"/>
</dbReference>
<sequence length="213" mass="24583">MSCQAIDSKLLFPTAKFTLLMKLPPEIRIKIWKLNLTPRIVCVEQKVLSLDRGIRYTSSCPPPEMINVCKESRLIPEKSYKQAFVSTEDSPGSWFNFDTDILYLNSKWPLYDAAAQRCYEADRRCSPESFEEFIGSTVLAEFPELESLTIAKHPERNTRNTDGDLVFAEEKYGPSAASNHTDRHRWAHRFEARQNQREFAARRETRTALSAED</sequence>
<evidence type="ECO:0000313" key="3">
    <source>
        <dbReference type="Proteomes" id="UP000178912"/>
    </source>
</evidence>
<dbReference type="EMBL" id="FJUX01000106">
    <property type="protein sequence ID" value="CZT08672.1"/>
    <property type="molecule type" value="Genomic_DNA"/>
</dbReference>
<evidence type="ECO:0000313" key="2">
    <source>
        <dbReference type="EMBL" id="CZT08672.1"/>
    </source>
</evidence>